<comment type="caution">
    <text evidence="1">The sequence shown here is derived from an EMBL/GenBank/DDBJ whole genome shotgun (WGS) entry which is preliminary data.</text>
</comment>
<name>A0ABV6J786_9BACL</name>
<evidence type="ECO:0000313" key="1">
    <source>
        <dbReference type="EMBL" id="MFC0391319.1"/>
    </source>
</evidence>
<dbReference type="Pfam" id="PF19654">
    <property type="entry name" value="DUF6157"/>
    <property type="match status" value="1"/>
</dbReference>
<keyword evidence="2" id="KW-1185">Reference proteome</keyword>
<reference evidence="1 2" key="1">
    <citation type="submission" date="2024-09" db="EMBL/GenBank/DDBJ databases">
        <authorList>
            <person name="Sun Q."/>
            <person name="Mori K."/>
        </authorList>
    </citation>
    <scope>NUCLEOTIDE SEQUENCE [LARGE SCALE GENOMIC DNA]</scope>
    <source>
        <strain evidence="1 2">CCM 4839</strain>
    </source>
</reference>
<dbReference type="EMBL" id="JBHLVF010000010">
    <property type="protein sequence ID" value="MFC0391319.1"/>
    <property type="molecule type" value="Genomic_DNA"/>
</dbReference>
<dbReference type="Proteomes" id="UP001589818">
    <property type="component" value="Unassembled WGS sequence"/>
</dbReference>
<gene>
    <name evidence="1" type="ORF">ACFFJ8_08005</name>
</gene>
<organism evidence="1 2">
    <name type="scientific">Paenibacillus mendelii</name>
    <dbReference type="NCBI Taxonomy" id="206163"/>
    <lineage>
        <taxon>Bacteria</taxon>
        <taxon>Bacillati</taxon>
        <taxon>Bacillota</taxon>
        <taxon>Bacilli</taxon>
        <taxon>Bacillales</taxon>
        <taxon>Paenibacillaceae</taxon>
        <taxon>Paenibacillus</taxon>
    </lineage>
</organism>
<dbReference type="RefSeq" id="WP_204818041.1">
    <property type="nucleotide sequence ID" value="NZ_JANHOF010000004.1"/>
</dbReference>
<dbReference type="InterPro" id="IPR046155">
    <property type="entry name" value="DUF6157"/>
</dbReference>
<evidence type="ECO:0000313" key="2">
    <source>
        <dbReference type="Proteomes" id="UP001589818"/>
    </source>
</evidence>
<sequence>MKDNNYYATFIEVAEDCPVTVAEIPVPKGKTKTVPVMQFEMIANHPYRSTQEDVLFEVYAIRNQIPEEQRPAEREKFFSKGQPCLRTSSLGKRYGWGIHHNSEGKLALYAMESEEYQKLLNDTSIKRVKAMRSSRG</sequence>
<protein>
    <submittedName>
        <fullName evidence="1">DUF6157 family protein</fullName>
    </submittedName>
</protein>
<proteinExistence type="predicted"/>
<accession>A0ABV6J786</accession>